<evidence type="ECO:0000313" key="1">
    <source>
        <dbReference type="EMBL" id="KAJ8126062.1"/>
    </source>
</evidence>
<dbReference type="Proteomes" id="UP001153332">
    <property type="component" value="Unassembled WGS sequence"/>
</dbReference>
<keyword evidence="2" id="KW-1185">Reference proteome</keyword>
<sequence>MDITDLRPRLTIEIPPWETAGSFSLGEREGEEGEYDPYDIKVMPMSPAESEATAIKLTPVSNGQIHQVCI</sequence>
<reference evidence="1" key="1">
    <citation type="submission" date="2022-12" db="EMBL/GenBank/DDBJ databases">
        <title>Genome Sequence of Lasiodiplodia mahajangana.</title>
        <authorList>
            <person name="Buettner E."/>
        </authorList>
    </citation>
    <scope>NUCLEOTIDE SEQUENCE</scope>
    <source>
        <strain evidence="1">VT137</strain>
    </source>
</reference>
<protein>
    <submittedName>
        <fullName evidence="1">Uncharacterized protein</fullName>
    </submittedName>
</protein>
<comment type="caution">
    <text evidence="1">The sequence shown here is derived from an EMBL/GenBank/DDBJ whole genome shotgun (WGS) entry which is preliminary data.</text>
</comment>
<organism evidence="1 2">
    <name type="scientific">Lasiodiplodia mahajangana</name>
    <dbReference type="NCBI Taxonomy" id="1108764"/>
    <lineage>
        <taxon>Eukaryota</taxon>
        <taxon>Fungi</taxon>
        <taxon>Dikarya</taxon>
        <taxon>Ascomycota</taxon>
        <taxon>Pezizomycotina</taxon>
        <taxon>Dothideomycetes</taxon>
        <taxon>Dothideomycetes incertae sedis</taxon>
        <taxon>Botryosphaeriales</taxon>
        <taxon>Botryosphaeriaceae</taxon>
        <taxon>Lasiodiplodia</taxon>
    </lineage>
</organism>
<gene>
    <name evidence="1" type="ORF">O1611_g7577</name>
</gene>
<dbReference type="EMBL" id="JAPUUL010002044">
    <property type="protein sequence ID" value="KAJ8126062.1"/>
    <property type="molecule type" value="Genomic_DNA"/>
</dbReference>
<accession>A0ACC2JF85</accession>
<name>A0ACC2JF85_9PEZI</name>
<proteinExistence type="predicted"/>
<evidence type="ECO:0000313" key="2">
    <source>
        <dbReference type="Proteomes" id="UP001153332"/>
    </source>
</evidence>